<protein>
    <recommendedName>
        <fullName evidence="2">Endonuclease/exonuclease/phosphatase domain-containing protein</fullName>
    </recommendedName>
</protein>
<dbReference type="Proteomes" id="UP000595140">
    <property type="component" value="Unassembled WGS sequence"/>
</dbReference>
<proteinExistence type="predicted"/>
<evidence type="ECO:0000259" key="2">
    <source>
        <dbReference type="Pfam" id="PF03372"/>
    </source>
</evidence>
<reference evidence="3 4" key="1">
    <citation type="submission" date="2018-04" db="EMBL/GenBank/DDBJ databases">
        <authorList>
            <person name="Vogel A."/>
        </authorList>
    </citation>
    <scope>NUCLEOTIDE SEQUENCE [LARGE SCALE GENOMIC DNA]</scope>
</reference>
<dbReference type="SUPFAM" id="SSF56219">
    <property type="entry name" value="DNase I-like"/>
    <property type="match status" value="1"/>
</dbReference>
<feature type="region of interest" description="Disordered" evidence="1">
    <location>
        <begin position="66"/>
        <end position="189"/>
    </location>
</feature>
<dbReference type="Gene3D" id="3.60.10.10">
    <property type="entry name" value="Endonuclease/exonuclease/phosphatase"/>
    <property type="match status" value="1"/>
</dbReference>
<dbReference type="OrthoDB" id="1742302at2759"/>
<dbReference type="EMBL" id="OOIL02001115">
    <property type="protein sequence ID" value="VFQ72543.1"/>
    <property type="molecule type" value="Genomic_DNA"/>
</dbReference>
<dbReference type="PANTHER" id="PTHR33710">
    <property type="entry name" value="BNAC02G09200D PROTEIN"/>
    <property type="match status" value="1"/>
</dbReference>
<sequence>MVVTRVEVLIITAPRQASLVREDVVVDETKNQAWTISIVTSVVISPMSADQEWPVVSFASFDRSMSSHRKVSSLRRRPLQSDSSEMTPYEPDSIPPGNNSTEPNKPLTLLTSKPTATQTSQAQNHSPSIPEKSTPPLLPCAMPSDPPTTSNPSTITPVPTSNPSFTTTLEPLTLSPSPPKPSSEHSPLNTELEQSAFEIRFHQETFSNLFCLLVEGRDEHILKEMKSSEAPSAFDDLLIKKNPRQELFYYSDEETSFTPAHNKRENPRVRRVIAKNLPRLSFLLKDLNINFLAIIEPKSSLNNIATYHIKLGFDSSKSLCNNKVWTFWKSDFFTLAPTVPITSSPQIGTLYFSSSPLNSPCIISVVYGLHTKEERRELWTTISNLAESTHSPWIMGGDFNAISSINHHKGKSSPCLASISEFDHCINSNGLIDPPYSGSPYTWLGNRSLGKVWRRLDKIFYNSAIQDLNLHINSQHLPRGNSDHSPILLKLLSPIFNGPSPFKFLNCWSSHHTFHPLILQNWGPYEGGGMRGLSQKLNNIRSILQHWNKSTFGNIFKDREHHENLLAEAEIAFTSDPSEENDNLLQQARCELNKLVAREYSYWKQKANLKWVKEGDLNTKFFHAFVRHRRMQQSIGSIKGKDNSWLTTWQDISYEALHFFNSLFTEEPSHPHAEFIFNIPSLLTPADNNLLTSLPSLEEVKEAVWDLNPDSSPGPDGYSGHFLENAQRRNPAQWTWKIYGGKYLETLRN</sequence>
<evidence type="ECO:0000256" key="1">
    <source>
        <dbReference type="SAM" id="MobiDB-lite"/>
    </source>
</evidence>
<gene>
    <name evidence="3" type="ORF">CCAM_LOCUS14319</name>
</gene>
<accession>A0A484L8A1</accession>
<feature type="compositionally biased region" description="Low complexity" evidence="1">
    <location>
        <begin position="147"/>
        <end position="175"/>
    </location>
</feature>
<dbReference type="Pfam" id="PF03372">
    <property type="entry name" value="Exo_endo_phos"/>
    <property type="match status" value="1"/>
</dbReference>
<name>A0A484L8A1_9ASTE</name>
<feature type="compositionally biased region" description="Polar residues" evidence="1">
    <location>
        <begin position="96"/>
        <end position="127"/>
    </location>
</feature>
<feature type="domain" description="Endonuclease/exonuclease/phosphatase" evidence="2">
    <location>
        <begin position="290"/>
        <end position="464"/>
    </location>
</feature>
<organism evidence="3 4">
    <name type="scientific">Cuscuta campestris</name>
    <dbReference type="NCBI Taxonomy" id="132261"/>
    <lineage>
        <taxon>Eukaryota</taxon>
        <taxon>Viridiplantae</taxon>
        <taxon>Streptophyta</taxon>
        <taxon>Embryophyta</taxon>
        <taxon>Tracheophyta</taxon>
        <taxon>Spermatophyta</taxon>
        <taxon>Magnoliopsida</taxon>
        <taxon>eudicotyledons</taxon>
        <taxon>Gunneridae</taxon>
        <taxon>Pentapetalae</taxon>
        <taxon>asterids</taxon>
        <taxon>lamiids</taxon>
        <taxon>Solanales</taxon>
        <taxon>Convolvulaceae</taxon>
        <taxon>Cuscuteae</taxon>
        <taxon>Cuscuta</taxon>
        <taxon>Cuscuta subgen. Grammica</taxon>
        <taxon>Cuscuta sect. Cleistogrammica</taxon>
    </lineage>
</organism>
<dbReference type="InterPro" id="IPR005135">
    <property type="entry name" value="Endo/exonuclease/phosphatase"/>
</dbReference>
<dbReference type="InterPro" id="IPR036691">
    <property type="entry name" value="Endo/exonu/phosph_ase_sf"/>
</dbReference>
<evidence type="ECO:0000313" key="3">
    <source>
        <dbReference type="EMBL" id="VFQ72543.1"/>
    </source>
</evidence>
<feature type="compositionally biased region" description="Basic residues" evidence="1">
    <location>
        <begin position="66"/>
        <end position="78"/>
    </location>
</feature>
<keyword evidence="4" id="KW-1185">Reference proteome</keyword>
<dbReference type="PANTHER" id="PTHR33710:SF13">
    <property type="entry name" value="ENDONUCLEASE_EXONUCLEASE_PHOSPHATASE FAMILY PROTEIN"/>
    <property type="match status" value="1"/>
</dbReference>
<dbReference type="AlphaFoldDB" id="A0A484L8A1"/>
<evidence type="ECO:0000313" key="4">
    <source>
        <dbReference type="Proteomes" id="UP000595140"/>
    </source>
</evidence>